<reference evidence="8" key="1">
    <citation type="submission" date="2019-04" db="EMBL/GenBank/DDBJ databases">
        <title>Draft genome sequence of Pseudonocardiaceae bacterium SL3-2-4.</title>
        <authorList>
            <person name="Ningsih F."/>
            <person name="Yokota A."/>
            <person name="Sakai Y."/>
            <person name="Nanatani K."/>
            <person name="Yabe S."/>
            <person name="Oetari A."/>
            <person name="Sjamsuridzal W."/>
        </authorList>
    </citation>
    <scope>NUCLEOTIDE SEQUENCE [LARGE SCALE GENOMIC DNA]</scope>
    <source>
        <strain evidence="8">SL3-2-4</strain>
    </source>
</reference>
<comment type="similarity">
    <text evidence="1 3">Belongs to the TPP enzyme family.</text>
</comment>
<evidence type="ECO:0000256" key="1">
    <source>
        <dbReference type="ARBA" id="ARBA00007812"/>
    </source>
</evidence>
<dbReference type="InterPro" id="IPR029061">
    <property type="entry name" value="THDP-binding"/>
</dbReference>
<dbReference type="CDD" id="cd00568">
    <property type="entry name" value="TPP_enzymes"/>
    <property type="match status" value="1"/>
</dbReference>
<dbReference type="GO" id="GO:0030976">
    <property type="term" value="F:thiamine pyrophosphate binding"/>
    <property type="evidence" value="ECO:0007669"/>
    <property type="project" value="InterPro"/>
</dbReference>
<proteinExistence type="inferred from homology"/>
<gene>
    <name evidence="7" type="primary">ilvB_1</name>
    <name evidence="7" type="ORF">GTS_07600</name>
</gene>
<evidence type="ECO:0000256" key="3">
    <source>
        <dbReference type="RuleBase" id="RU362132"/>
    </source>
</evidence>
<accession>A0A4D4J569</accession>
<dbReference type="RefSeq" id="WP_264081620.1">
    <property type="nucleotide sequence ID" value="NZ_BJFL01000002.1"/>
</dbReference>
<dbReference type="InterPro" id="IPR029035">
    <property type="entry name" value="DHS-like_NAD/FAD-binding_dom"/>
</dbReference>
<dbReference type="GO" id="GO:0000287">
    <property type="term" value="F:magnesium ion binding"/>
    <property type="evidence" value="ECO:0007669"/>
    <property type="project" value="InterPro"/>
</dbReference>
<dbReference type="EMBL" id="BJFL01000002">
    <property type="protein sequence ID" value="GDY29127.1"/>
    <property type="molecule type" value="Genomic_DNA"/>
</dbReference>
<dbReference type="GO" id="GO:0003984">
    <property type="term" value="F:acetolactate synthase activity"/>
    <property type="evidence" value="ECO:0007669"/>
    <property type="project" value="TreeGrafter"/>
</dbReference>
<evidence type="ECO:0000259" key="6">
    <source>
        <dbReference type="Pfam" id="PF02776"/>
    </source>
</evidence>
<dbReference type="InterPro" id="IPR012000">
    <property type="entry name" value="Thiamin_PyroP_enz_cen_dom"/>
</dbReference>
<dbReference type="InterPro" id="IPR045229">
    <property type="entry name" value="TPP_enz"/>
</dbReference>
<dbReference type="Proteomes" id="UP000298860">
    <property type="component" value="Unassembled WGS sequence"/>
</dbReference>
<dbReference type="Pfam" id="PF02775">
    <property type="entry name" value="TPP_enzyme_C"/>
    <property type="match status" value="1"/>
</dbReference>
<dbReference type="Gene3D" id="3.40.50.970">
    <property type="match status" value="2"/>
</dbReference>
<evidence type="ECO:0000259" key="5">
    <source>
        <dbReference type="Pfam" id="PF02775"/>
    </source>
</evidence>
<keyword evidence="2 3" id="KW-0786">Thiamine pyrophosphate</keyword>
<dbReference type="InterPro" id="IPR012001">
    <property type="entry name" value="Thiamin_PyroP_enz_TPP-bd_dom"/>
</dbReference>
<organism evidence="7 8">
    <name type="scientific">Gandjariella thermophila</name>
    <dbReference type="NCBI Taxonomy" id="1931992"/>
    <lineage>
        <taxon>Bacteria</taxon>
        <taxon>Bacillati</taxon>
        <taxon>Actinomycetota</taxon>
        <taxon>Actinomycetes</taxon>
        <taxon>Pseudonocardiales</taxon>
        <taxon>Pseudonocardiaceae</taxon>
        <taxon>Gandjariella</taxon>
    </lineage>
</organism>
<evidence type="ECO:0000256" key="2">
    <source>
        <dbReference type="ARBA" id="ARBA00023052"/>
    </source>
</evidence>
<dbReference type="AlphaFoldDB" id="A0A4D4J569"/>
<feature type="domain" description="Thiamine pyrophosphate enzyme N-terminal TPP-binding" evidence="6">
    <location>
        <begin position="14"/>
        <end position="134"/>
    </location>
</feature>
<dbReference type="GO" id="GO:0005948">
    <property type="term" value="C:acetolactate synthase complex"/>
    <property type="evidence" value="ECO:0007669"/>
    <property type="project" value="TreeGrafter"/>
</dbReference>
<dbReference type="SUPFAM" id="SSF52518">
    <property type="entry name" value="Thiamin diphosphate-binding fold (THDP-binding)"/>
    <property type="match status" value="2"/>
</dbReference>
<dbReference type="PANTHER" id="PTHR18968">
    <property type="entry name" value="THIAMINE PYROPHOSPHATE ENZYMES"/>
    <property type="match status" value="1"/>
</dbReference>
<feature type="domain" description="Thiamine pyrophosphate enzyme central" evidence="4">
    <location>
        <begin position="204"/>
        <end position="336"/>
    </location>
</feature>
<dbReference type="Pfam" id="PF00205">
    <property type="entry name" value="TPP_enzyme_M"/>
    <property type="match status" value="1"/>
</dbReference>
<dbReference type="InterPro" id="IPR011766">
    <property type="entry name" value="TPP_enzyme_TPP-bd"/>
</dbReference>
<comment type="caution">
    <text evidence="7">The sequence shown here is derived from an EMBL/GenBank/DDBJ whole genome shotgun (WGS) entry which is preliminary data.</text>
</comment>
<sequence length="555" mass="57868">MGTISAAAEAGTSTGAERLLRVLAGHGVHTVFGLPGVHNLAVWEAAREHGPRLVGVRHEQAAVYAADGYARASGRLGVAVVTTGPGAANTLGATGEAMASGSPVLVVATDIPSSLRRPGVYRGVLHETRDQRAMFLPVVKDAWQVPGAADLAGLTDRAARLALAAPRGPVYLGVPTDFLSAEVGTDPLPPVAAAEHDECSDADLDRAVAELSSARRPLVWAGGGALRSGAGAEVAVLAERIGAPVVTTYGGRGLIPVDHPYAVHGPVHLPEVGRLWDEADVVVAVGTDFDGMMTQNWAMPAPQRLVSVNVDRADASKNYRPDVLLAGDARRVLARLVAALPEREIDSDLAERLAALNAEVRKAVLAEEPQAAQLLDVLDAVLPPDAVLVADMCIPGYWLGGFHRVRRPRGFAYPVGWGTLGFSFPAALGAALGGTGRAVSVCGDGGFLFACGELATAAQERLPVTVVLVDDGGYGMLRFDQANAGHPYFGVDLHTPDFVALARAFGVDAAVVDGFGSEFAVRLTEFVAADGPNVLVVRAALTPPPTTSPRWYRRR</sequence>
<dbReference type="SUPFAM" id="SSF52467">
    <property type="entry name" value="DHS-like NAD/FAD-binding domain"/>
    <property type="match status" value="1"/>
</dbReference>
<dbReference type="CDD" id="cd07035">
    <property type="entry name" value="TPP_PYR_POX_like"/>
    <property type="match status" value="1"/>
</dbReference>
<feature type="domain" description="Thiamine pyrophosphate enzyme TPP-binding" evidence="5">
    <location>
        <begin position="398"/>
        <end position="537"/>
    </location>
</feature>
<keyword evidence="8" id="KW-1185">Reference proteome</keyword>
<dbReference type="GO" id="GO:0009099">
    <property type="term" value="P:L-valine biosynthetic process"/>
    <property type="evidence" value="ECO:0007669"/>
    <property type="project" value="TreeGrafter"/>
</dbReference>
<protein>
    <submittedName>
        <fullName evidence="7">Acetolactate synthase I/II/III large subunit</fullName>
    </submittedName>
</protein>
<dbReference type="GO" id="GO:0009097">
    <property type="term" value="P:isoleucine biosynthetic process"/>
    <property type="evidence" value="ECO:0007669"/>
    <property type="project" value="TreeGrafter"/>
</dbReference>
<dbReference type="Pfam" id="PF02776">
    <property type="entry name" value="TPP_enzyme_N"/>
    <property type="match status" value="1"/>
</dbReference>
<evidence type="ECO:0000313" key="8">
    <source>
        <dbReference type="Proteomes" id="UP000298860"/>
    </source>
</evidence>
<evidence type="ECO:0000313" key="7">
    <source>
        <dbReference type="EMBL" id="GDY29127.1"/>
    </source>
</evidence>
<dbReference type="PANTHER" id="PTHR18968:SF167">
    <property type="entry name" value="ACETOLACTATE SYNTHASE LARGE SUBUNIT ILVB2-RELATED"/>
    <property type="match status" value="1"/>
</dbReference>
<dbReference type="Gene3D" id="3.40.50.1220">
    <property type="entry name" value="TPP-binding domain"/>
    <property type="match status" value="1"/>
</dbReference>
<dbReference type="GO" id="GO:0050660">
    <property type="term" value="F:flavin adenine dinucleotide binding"/>
    <property type="evidence" value="ECO:0007669"/>
    <property type="project" value="TreeGrafter"/>
</dbReference>
<name>A0A4D4J569_9PSEU</name>
<evidence type="ECO:0000259" key="4">
    <source>
        <dbReference type="Pfam" id="PF00205"/>
    </source>
</evidence>